<dbReference type="EMBL" id="JALJOT010000012">
    <property type="protein sequence ID" value="KAK9905024.1"/>
    <property type="molecule type" value="Genomic_DNA"/>
</dbReference>
<protein>
    <submittedName>
        <fullName evidence="1">Uncharacterized protein</fullName>
    </submittedName>
</protein>
<evidence type="ECO:0000313" key="2">
    <source>
        <dbReference type="Proteomes" id="UP001491310"/>
    </source>
</evidence>
<sequence>MSGSGVEAFRGRLTTVTLRPFRGHPVAPSALRLQSRCAARRGLVVSNAIGDVAKYLAEAATSIFKTSESDVPWSGTPFTGSINHHEEVARLRKVYQLVQDARQQISGCTDPSASNYNSSATADDGSCTFVVPSAGSEEELSGDLHTYVTTALSSLWGSNFEKSGASDQSKSADFGKLGLTGYSGDKVISQRDIQRLLSYEKVVKKALDKAEQESKANV</sequence>
<comment type="caution">
    <text evidence="1">The sequence shown here is derived from an EMBL/GenBank/DDBJ whole genome shotgun (WGS) entry which is preliminary data.</text>
</comment>
<name>A0ABR2YGS9_9CHLO</name>
<gene>
    <name evidence="1" type="ORF">WJX75_008078</name>
</gene>
<evidence type="ECO:0000313" key="1">
    <source>
        <dbReference type="EMBL" id="KAK9905024.1"/>
    </source>
</evidence>
<organism evidence="1 2">
    <name type="scientific">Coccomyxa subellipsoidea</name>
    <dbReference type="NCBI Taxonomy" id="248742"/>
    <lineage>
        <taxon>Eukaryota</taxon>
        <taxon>Viridiplantae</taxon>
        <taxon>Chlorophyta</taxon>
        <taxon>core chlorophytes</taxon>
        <taxon>Trebouxiophyceae</taxon>
        <taxon>Trebouxiophyceae incertae sedis</taxon>
        <taxon>Coccomyxaceae</taxon>
        <taxon>Coccomyxa</taxon>
    </lineage>
</organism>
<accession>A0ABR2YGS9</accession>
<proteinExistence type="predicted"/>
<reference evidence="1 2" key="1">
    <citation type="journal article" date="2024" name="Nat. Commun.">
        <title>Phylogenomics reveals the evolutionary origins of lichenization in chlorophyte algae.</title>
        <authorList>
            <person name="Puginier C."/>
            <person name="Libourel C."/>
            <person name="Otte J."/>
            <person name="Skaloud P."/>
            <person name="Haon M."/>
            <person name="Grisel S."/>
            <person name="Petersen M."/>
            <person name="Berrin J.G."/>
            <person name="Delaux P.M."/>
            <person name="Dal Grande F."/>
            <person name="Keller J."/>
        </authorList>
    </citation>
    <scope>NUCLEOTIDE SEQUENCE [LARGE SCALE GENOMIC DNA]</scope>
    <source>
        <strain evidence="1 2">SAG 216-7</strain>
    </source>
</reference>
<dbReference type="Proteomes" id="UP001491310">
    <property type="component" value="Unassembled WGS sequence"/>
</dbReference>
<keyword evidence="2" id="KW-1185">Reference proteome</keyword>